<evidence type="ECO:0000256" key="8">
    <source>
        <dbReference type="ARBA" id="ARBA00022968"/>
    </source>
</evidence>
<evidence type="ECO:0000313" key="15">
    <source>
        <dbReference type="EMBL" id="MBO8476278.1"/>
    </source>
</evidence>
<keyword evidence="13" id="KW-0325">Glycoprotein</keyword>
<dbReference type="PANTHER" id="PTHR46025:SF3">
    <property type="entry name" value="XYLOSYLTRANSFERASE OXT"/>
    <property type="match status" value="1"/>
</dbReference>
<keyword evidence="8" id="KW-0735">Signal-anchor</keyword>
<comment type="caution">
    <text evidence="15">The sequence shown here is derived from an EMBL/GenBank/DDBJ whole genome shotgun (WGS) entry which is preliminary data.</text>
</comment>
<organism evidence="15 16">
    <name type="scientific">Candidatus Limisoma faecipullorum</name>
    <dbReference type="NCBI Taxonomy" id="2840854"/>
    <lineage>
        <taxon>Bacteria</taxon>
        <taxon>Pseudomonadati</taxon>
        <taxon>Bacteroidota</taxon>
        <taxon>Bacteroidia</taxon>
        <taxon>Bacteroidales</taxon>
        <taxon>Candidatus Limisoma</taxon>
    </lineage>
</organism>
<evidence type="ECO:0000256" key="4">
    <source>
        <dbReference type="ARBA" id="ARBA00022679"/>
    </source>
</evidence>
<dbReference type="GO" id="GO:0015012">
    <property type="term" value="P:heparan sulfate proteoglycan biosynthetic process"/>
    <property type="evidence" value="ECO:0007669"/>
    <property type="project" value="TreeGrafter"/>
</dbReference>
<accession>A0A9D9IRE9</accession>
<evidence type="ECO:0000256" key="6">
    <source>
        <dbReference type="ARBA" id="ARBA00022723"/>
    </source>
</evidence>
<dbReference type="GO" id="GO:0050650">
    <property type="term" value="P:chondroitin sulfate proteoglycan biosynthetic process"/>
    <property type="evidence" value="ECO:0007669"/>
    <property type="project" value="TreeGrafter"/>
</dbReference>
<evidence type="ECO:0000313" key="16">
    <source>
        <dbReference type="Proteomes" id="UP000823598"/>
    </source>
</evidence>
<sequence length="283" mass="33462">MKRHAFLIISHNEFGVLQRLVDAIDDPRNDIYIHFDKKVDVVPGIVVKNSRLFLCEERLDVRWGDISMLKVEYALWESAYARGGYLYYHIISGVHFPLKSQNDFHRFFDKLDGMSVLEEMETSYREIDSKIKKYNLFISTFVSTNKFVSKCSQYLWRIFLRVQKILGYSRHRPLQYKKASQWVSLTEEAVAYMLSVKDKVLREYKYTFCGDEFFVASELYNSPLHDKLFFYDKMLKCDFIRANCRVYTIADIGDLLSSECLFARKFSSADLSVIEEVRKSYLN</sequence>
<dbReference type="AlphaFoldDB" id="A0A9D9IRE9"/>
<dbReference type="Pfam" id="PF02485">
    <property type="entry name" value="Branch"/>
    <property type="match status" value="1"/>
</dbReference>
<gene>
    <name evidence="15" type="ORF">IAB88_04730</name>
</gene>
<dbReference type="PANTHER" id="PTHR46025">
    <property type="entry name" value="XYLOSYLTRANSFERASE OXT"/>
    <property type="match status" value="1"/>
</dbReference>
<evidence type="ECO:0000256" key="12">
    <source>
        <dbReference type="ARBA" id="ARBA00023157"/>
    </source>
</evidence>
<evidence type="ECO:0000256" key="14">
    <source>
        <dbReference type="ARBA" id="ARBA00042865"/>
    </source>
</evidence>
<name>A0A9D9IRE9_9BACT</name>
<evidence type="ECO:0000256" key="3">
    <source>
        <dbReference type="ARBA" id="ARBA00022676"/>
    </source>
</evidence>
<dbReference type="GO" id="GO:0030158">
    <property type="term" value="F:protein xylosyltransferase activity"/>
    <property type="evidence" value="ECO:0007669"/>
    <property type="project" value="InterPro"/>
</dbReference>
<proteinExistence type="predicted"/>
<dbReference type="GO" id="GO:0016020">
    <property type="term" value="C:membrane"/>
    <property type="evidence" value="ECO:0007669"/>
    <property type="project" value="InterPro"/>
</dbReference>
<keyword evidence="7" id="KW-0256">Endoplasmic reticulum</keyword>
<keyword evidence="12" id="KW-1015">Disulfide bond</keyword>
<evidence type="ECO:0000256" key="9">
    <source>
        <dbReference type="ARBA" id="ARBA00022989"/>
    </source>
</evidence>
<reference evidence="15" key="2">
    <citation type="journal article" date="2021" name="PeerJ">
        <title>Extensive microbial diversity within the chicken gut microbiome revealed by metagenomics and culture.</title>
        <authorList>
            <person name="Gilroy R."/>
            <person name="Ravi A."/>
            <person name="Getino M."/>
            <person name="Pursley I."/>
            <person name="Horton D.L."/>
            <person name="Alikhan N.F."/>
            <person name="Baker D."/>
            <person name="Gharbi K."/>
            <person name="Hall N."/>
            <person name="Watson M."/>
            <person name="Adriaenssens E.M."/>
            <person name="Foster-Nyarko E."/>
            <person name="Jarju S."/>
            <person name="Secka A."/>
            <person name="Antonio M."/>
            <person name="Oren A."/>
            <person name="Chaudhuri R.R."/>
            <person name="La Ragione R."/>
            <person name="Hildebrand F."/>
            <person name="Pallen M.J."/>
        </authorList>
    </citation>
    <scope>NUCLEOTIDE SEQUENCE</scope>
    <source>
        <strain evidence="15">6919</strain>
    </source>
</reference>
<evidence type="ECO:0000256" key="11">
    <source>
        <dbReference type="ARBA" id="ARBA00023136"/>
    </source>
</evidence>
<evidence type="ECO:0000256" key="7">
    <source>
        <dbReference type="ARBA" id="ARBA00022824"/>
    </source>
</evidence>
<dbReference type="InterPro" id="IPR003406">
    <property type="entry name" value="Glyco_trans_14"/>
</dbReference>
<dbReference type="InterPro" id="IPR043538">
    <property type="entry name" value="XYLT"/>
</dbReference>
<evidence type="ECO:0000256" key="5">
    <source>
        <dbReference type="ARBA" id="ARBA00022692"/>
    </source>
</evidence>
<keyword evidence="9" id="KW-1133">Transmembrane helix</keyword>
<dbReference type="EMBL" id="JADIMC010000054">
    <property type="protein sequence ID" value="MBO8476278.1"/>
    <property type="molecule type" value="Genomic_DNA"/>
</dbReference>
<dbReference type="Proteomes" id="UP000823598">
    <property type="component" value="Unassembled WGS sequence"/>
</dbReference>
<dbReference type="GO" id="GO:0046872">
    <property type="term" value="F:metal ion binding"/>
    <property type="evidence" value="ECO:0007669"/>
    <property type="project" value="UniProtKB-KW"/>
</dbReference>
<keyword evidence="5" id="KW-0812">Transmembrane</keyword>
<comment type="subcellular location">
    <subcellularLocation>
        <location evidence="2">Endoplasmic reticulum membrane</location>
        <topology evidence="2">Single-pass type II membrane protein</topology>
    </subcellularLocation>
    <subcellularLocation>
        <location evidence="1">Golgi apparatus membrane</location>
        <topology evidence="1">Single-pass type II membrane protein</topology>
    </subcellularLocation>
</comment>
<keyword evidence="10" id="KW-0333">Golgi apparatus</keyword>
<keyword evidence="4 15" id="KW-0808">Transferase</keyword>
<evidence type="ECO:0000256" key="2">
    <source>
        <dbReference type="ARBA" id="ARBA00004648"/>
    </source>
</evidence>
<evidence type="ECO:0000256" key="10">
    <source>
        <dbReference type="ARBA" id="ARBA00023034"/>
    </source>
</evidence>
<protein>
    <recommendedName>
        <fullName evidence="14">Peptide O-xylosyltransferase</fullName>
    </recommendedName>
</protein>
<evidence type="ECO:0000256" key="13">
    <source>
        <dbReference type="ARBA" id="ARBA00023180"/>
    </source>
</evidence>
<reference evidence="15" key="1">
    <citation type="submission" date="2020-10" db="EMBL/GenBank/DDBJ databases">
        <authorList>
            <person name="Gilroy R."/>
        </authorList>
    </citation>
    <scope>NUCLEOTIDE SEQUENCE</scope>
    <source>
        <strain evidence="15">6919</strain>
    </source>
</reference>
<keyword evidence="3" id="KW-0328">Glycosyltransferase</keyword>
<keyword evidence="6" id="KW-0479">Metal-binding</keyword>
<keyword evidence="11" id="KW-0472">Membrane</keyword>
<evidence type="ECO:0000256" key="1">
    <source>
        <dbReference type="ARBA" id="ARBA00004323"/>
    </source>
</evidence>